<comment type="subcellular location">
    <subcellularLocation>
        <location evidence="1">Nucleus</location>
    </subcellularLocation>
</comment>
<dbReference type="PROSITE" id="PS50896">
    <property type="entry name" value="LISH"/>
    <property type="match status" value="1"/>
</dbReference>
<feature type="compositionally biased region" description="Gly residues" evidence="3">
    <location>
        <begin position="339"/>
        <end position="349"/>
    </location>
</feature>
<evidence type="ECO:0000256" key="3">
    <source>
        <dbReference type="SAM" id="MobiDB-lite"/>
    </source>
</evidence>
<evidence type="ECO:0000256" key="1">
    <source>
        <dbReference type="ARBA" id="ARBA00004123"/>
    </source>
</evidence>
<dbReference type="AlphaFoldDB" id="A0A9P1I8Y5"/>
<gene>
    <name evidence="4" type="ORF">CAMP_LOCUS4269</name>
</gene>
<keyword evidence="5" id="KW-1185">Reference proteome</keyword>
<evidence type="ECO:0000313" key="4">
    <source>
        <dbReference type="EMBL" id="CAI5441632.1"/>
    </source>
</evidence>
<feature type="region of interest" description="Disordered" evidence="3">
    <location>
        <begin position="268"/>
        <end position="431"/>
    </location>
</feature>
<reference evidence="4" key="1">
    <citation type="submission" date="2022-11" db="EMBL/GenBank/DDBJ databases">
        <authorList>
            <person name="Kikuchi T."/>
        </authorList>
    </citation>
    <scope>NUCLEOTIDE SEQUENCE</scope>
    <source>
        <strain evidence="4">PS1010</strain>
    </source>
</reference>
<dbReference type="EMBL" id="CANHGI010000002">
    <property type="protein sequence ID" value="CAI5441632.1"/>
    <property type="molecule type" value="Genomic_DNA"/>
</dbReference>
<feature type="compositionally biased region" description="Low complexity" evidence="3">
    <location>
        <begin position="268"/>
        <end position="297"/>
    </location>
</feature>
<evidence type="ECO:0000256" key="2">
    <source>
        <dbReference type="ARBA" id="ARBA00023242"/>
    </source>
</evidence>
<evidence type="ECO:0000313" key="5">
    <source>
        <dbReference type="Proteomes" id="UP001152747"/>
    </source>
</evidence>
<dbReference type="Proteomes" id="UP001152747">
    <property type="component" value="Unassembled WGS sequence"/>
</dbReference>
<proteinExistence type="predicted"/>
<sequence length="456" mass="45927">MFQQQARGNGPPGMPGQPPQVQQPSALIQCQSDLQAKEKLTTLIYEYLTLTGAPKTAEAFKEEVLNANPSFANFKPAEKGPSFLLDWWTIFWDLYCAAPERRDMGEGAYTQEAKYFHDNVIGPMQPPVMNGHFGHPMGLGGPDMMGAHGFGRFPGRIPPGPMPPGGFGMFPDPRMARIPGNQMRMPPGASFPGAPPPGSMRPGQPPQMPGMPRYNDFMGGPPGSAFPSGSGMMPNGAGIPPMSMSSPGMPPPPGSAEAIAAGQPPFMGMPGASSASSMPPFGMDPIATSTASATAPGSVPPGSVPPVASSSNDTPPTTTSAATPGGTVIGGPSSAGPSSSGGCGGGGGAATTNGSIPSVGAPTSLINGDDIKTSPVTTPHGGNGNMAGSGTPAPGSAQSVGAMQPGTPSGGPPSHPPLSAGAPIADFKDDSEISKIKEGLLDGFMKTEGSEASFYT</sequence>
<dbReference type="GO" id="GO:0005634">
    <property type="term" value="C:nucleus"/>
    <property type="evidence" value="ECO:0007669"/>
    <property type="project" value="UniProtKB-SubCell"/>
</dbReference>
<feature type="compositionally biased region" description="Low complexity" evidence="3">
    <location>
        <begin position="305"/>
        <end position="338"/>
    </location>
</feature>
<dbReference type="GO" id="GO:0045944">
    <property type="term" value="P:positive regulation of transcription by RNA polymerase II"/>
    <property type="evidence" value="ECO:0007669"/>
    <property type="project" value="TreeGrafter"/>
</dbReference>
<evidence type="ECO:0008006" key="6">
    <source>
        <dbReference type="Google" id="ProtNLM"/>
    </source>
</evidence>
<name>A0A9P1I8Y5_9PELO</name>
<accession>A0A9P1I8Y5</accession>
<dbReference type="OrthoDB" id="5600002at2759"/>
<protein>
    <recommendedName>
        <fullName evidence="6">LisH domain-containing protein</fullName>
    </recommendedName>
</protein>
<keyword evidence="2" id="KW-0539">Nucleus</keyword>
<organism evidence="4 5">
    <name type="scientific">Caenorhabditis angaria</name>
    <dbReference type="NCBI Taxonomy" id="860376"/>
    <lineage>
        <taxon>Eukaryota</taxon>
        <taxon>Metazoa</taxon>
        <taxon>Ecdysozoa</taxon>
        <taxon>Nematoda</taxon>
        <taxon>Chromadorea</taxon>
        <taxon>Rhabditida</taxon>
        <taxon>Rhabditina</taxon>
        <taxon>Rhabditomorpha</taxon>
        <taxon>Rhabditoidea</taxon>
        <taxon>Rhabditidae</taxon>
        <taxon>Peloderinae</taxon>
        <taxon>Caenorhabditis</taxon>
    </lineage>
</organism>
<dbReference type="InterPro" id="IPR006594">
    <property type="entry name" value="LisH"/>
</dbReference>
<dbReference type="PANTHER" id="PTHR12610">
    <property type="entry name" value="SINGLE STRANDED DNA BINDING PROTEIN"/>
    <property type="match status" value="1"/>
</dbReference>
<comment type="caution">
    <text evidence="4">The sequence shown here is derived from an EMBL/GenBank/DDBJ whole genome shotgun (WGS) entry which is preliminary data.</text>
</comment>
<dbReference type="PANTHER" id="PTHR12610:SF12">
    <property type="entry name" value="SEQUENCE-SPECIFIC SINGLE-STRANDED DNA-BINDING PROTEIN, ISOFORM D"/>
    <property type="match status" value="1"/>
</dbReference>
<feature type="region of interest" description="Disordered" evidence="3">
    <location>
        <begin position="1"/>
        <end position="25"/>
    </location>
</feature>